<dbReference type="PANTHER" id="PTHR46056:SF12">
    <property type="entry name" value="LONG-CHAIN-ALCOHOL OXIDASE"/>
    <property type="match status" value="1"/>
</dbReference>
<evidence type="ECO:0000256" key="4">
    <source>
        <dbReference type="ARBA" id="ARBA00023002"/>
    </source>
</evidence>
<keyword evidence="8" id="KW-1185">Reference proteome</keyword>
<evidence type="ECO:0000256" key="2">
    <source>
        <dbReference type="ARBA" id="ARBA00022630"/>
    </source>
</evidence>
<dbReference type="SUPFAM" id="SSF51905">
    <property type="entry name" value="FAD/NAD(P)-binding domain"/>
    <property type="match status" value="1"/>
</dbReference>
<keyword evidence="3" id="KW-0274">FAD</keyword>
<reference evidence="7 8" key="1">
    <citation type="submission" date="2019-07" db="EMBL/GenBank/DDBJ databases">
        <title>Reclasification of Spiribacter aquaticus.</title>
        <authorList>
            <person name="Leon M.J."/>
            <person name="Sanchez-Porro C."/>
            <person name="Ventosa A."/>
        </authorList>
    </citation>
    <scope>NUCLEOTIDE SEQUENCE [LARGE SCALE GENOMIC DNA]</scope>
    <source>
        <strain evidence="7 8">SP30</strain>
    </source>
</reference>
<dbReference type="PRINTS" id="PR00420">
    <property type="entry name" value="RNGMNOXGNASE"/>
</dbReference>
<evidence type="ECO:0000256" key="1">
    <source>
        <dbReference type="ARBA" id="ARBA00010790"/>
    </source>
</evidence>
<dbReference type="Pfam" id="PF00732">
    <property type="entry name" value="GMC_oxred_N"/>
    <property type="match status" value="1"/>
</dbReference>
<evidence type="ECO:0000313" key="7">
    <source>
        <dbReference type="EMBL" id="TVO63842.1"/>
    </source>
</evidence>
<proteinExistence type="inferred from homology"/>
<dbReference type="AlphaFoldDB" id="A0A557RFA6"/>
<evidence type="ECO:0000259" key="6">
    <source>
        <dbReference type="Pfam" id="PF05199"/>
    </source>
</evidence>
<dbReference type="GO" id="GO:0050660">
    <property type="term" value="F:flavin adenine dinucleotide binding"/>
    <property type="evidence" value="ECO:0007669"/>
    <property type="project" value="InterPro"/>
</dbReference>
<accession>A0A557RFA6</accession>
<sequence>MENYDNQTTFAHDDDNVVVIIGSGAGGGTLANELAQKGIDAVVLEAGKLHTRGEFIADEWASFGQLAWLDNRTTSGTWRVARDFPNLPSWIVKAVGGSTVHWAGASLRFQPHEFRAASEYGDIPGANLLDWPIDYDDLAPYYDRAEDKMGVTRTNGIPGLPGNNNFKVMHAGATAIGYKNCHTGNMAINSEPRDGRASCVQRGFCFQGCTTGAKWSTLYTEIPRALATGHVELRPESQVAAIEHDDRGRVNAVVYFDAEGREQRQRARAVAVAGNSIETPRMLLNSASSQFPDGLANSSGQVGRNYMRHMTGSVYASFDEPVHMYRGTTMAGIVQDEAHHDPSRGFAGGYEIETVSLGLPFMAAFFDPGAWGRDFTEAMDQYAHMAGMWLVGEDMPQQRNRVTLNTDVKDAYGLPVPNVHYDDHPNDVAMRQHAFQQGTAIYEAAGANKAYRTPPYPSTHNLGTCRMSTHARDGVCNGYGQTHDIDNLFISDGSQFTTSAAENPTLTIVSLAIRQADYIARQMADRAI</sequence>
<dbReference type="Proteomes" id="UP000316688">
    <property type="component" value="Unassembled WGS sequence"/>
</dbReference>
<dbReference type="PANTHER" id="PTHR46056">
    <property type="entry name" value="LONG-CHAIN-ALCOHOL OXIDASE"/>
    <property type="match status" value="1"/>
</dbReference>
<keyword evidence="4" id="KW-0560">Oxidoreductase</keyword>
<dbReference type="SUPFAM" id="SSF54373">
    <property type="entry name" value="FAD-linked reductases, C-terminal domain"/>
    <property type="match status" value="1"/>
</dbReference>
<keyword evidence="2" id="KW-0285">Flavoprotein</keyword>
<dbReference type="InterPro" id="IPR000172">
    <property type="entry name" value="GMC_OxRdtase_N"/>
</dbReference>
<evidence type="ECO:0000259" key="5">
    <source>
        <dbReference type="Pfam" id="PF00732"/>
    </source>
</evidence>
<gene>
    <name evidence="7" type="ORF">FPL11_09310</name>
</gene>
<dbReference type="Pfam" id="PF05199">
    <property type="entry name" value="GMC_oxred_C"/>
    <property type="match status" value="1"/>
</dbReference>
<dbReference type="Gene3D" id="3.50.50.60">
    <property type="entry name" value="FAD/NAD(P)-binding domain"/>
    <property type="match status" value="2"/>
</dbReference>
<evidence type="ECO:0000313" key="8">
    <source>
        <dbReference type="Proteomes" id="UP000316688"/>
    </source>
</evidence>
<comment type="similarity">
    <text evidence="1">Belongs to the GMC oxidoreductase family.</text>
</comment>
<feature type="domain" description="Glucose-methanol-choline oxidoreductase N-terminal" evidence="5">
    <location>
        <begin position="93"/>
        <end position="310"/>
    </location>
</feature>
<protein>
    <submittedName>
        <fullName evidence="7">GMC family oxidoreductase</fullName>
    </submittedName>
</protein>
<name>A0A557RFA6_9GAMM</name>
<evidence type="ECO:0000256" key="3">
    <source>
        <dbReference type="ARBA" id="ARBA00022827"/>
    </source>
</evidence>
<organism evidence="7 8">
    <name type="scientific">Spiribacter aquaticus</name>
    <dbReference type="NCBI Taxonomy" id="1935996"/>
    <lineage>
        <taxon>Bacteria</taxon>
        <taxon>Pseudomonadati</taxon>
        <taxon>Pseudomonadota</taxon>
        <taxon>Gammaproteobacteria</taxon>
        <taxon>Chromatiales</taxon>
        <taxon>Ectothiorhodospiraceae</taxon>
        <taxon>Spiribacter</taxon>
    </lineage>
</organism>
<dbReference type="InterPro" id="IPR036188">
    <property type="entry name" value="FAD/NAD-bd_sf"/>
</dbReference>
<feature type="domain" description="Glucose-methanol-choline oxidoreductase C-terminal" evidence="6">
    <location>
        <begin position="396"/>
        <end position="512"/>
    </location>
</feature>
<dbReference type="RefSeq" id="WP_144348359.1">
    <property type="nucleotide sequence ID" value="NZ_VMKP01000004.1"/>
</dbReference>
<dbReference type="InterPro" id="IPR007867">
    <property type="entry name" value="GMC_OxRtase_C"/>
</dbReference>
<dbReference type="EMBL" id="VMKP01000004">
    <property type="protein sequence ID" value="TVO63842.1"/>
    <property type="molecule type" value="Genomic_DNA"/>
</dbReference>
<dbReference type="GO" id="GO:0016614">
    <property type="term" value="F:oxidoreductase activity, acting on CH-OH group of donors"/>
    <property type="evidence" value="ECO:0007669"/>
    <property type="project" value="InterPro"/>
</dbReference>
<comment type="caution">
    <text evidence="7">The sequence shown here is derived from an EMBL/GenBank/DDBJ whole genome shotgun (WGS) entry which is preliminary data.</text>
</comment>